<evidence type="ECO:0000259" key="3">
    <source>
        <dbReference type="PROSITE" id="PS51208"/>
    </source>
</evidence>
<dbReference type="PANTHER" id="PTHR35037:SF3">
    <property type="entry name" value="C-TERMINAL REGION OF AIDA-LIKE PROTEIN"/>
    <property type="match status" value="1"/>
</dbReference>
<evidence type="ECO:0000313" key="4">
    <source>
        <dbReference type="EMBL" id="MBM0104942.1"/>
    </source>
</evidence>
<organism evidence="4 5">
    <name type="scientific">Steroidobacter gossypii</name>
    <dbReference type="NCBI Taxonomy" id="2805490"/>
    <lineage>
        <taxon>Bacteria</taxon>
        <taxon>Pseudomonadati</taxon>
        <taxon>Pseudomonadota</taxon>
        <taxon>Gammaproteobacteria</taxon>
        <taxon>Steroidobacterales</taxon>
        <taxon>Steroidobacteraceae</taxon>
        <taxon>Steroidobacter</taxon>
    </lineage>
</organism>
<accession>A0ABS1WVF8</accession>
<dbReference type="CDD" id="cd01344">
    <property type="entry name" value="PL2_Passenger_AT"/>
    <property type="match status" value="1"/>
</dbReference>
<comment type="caution">
    <text evidence="4">The sequence shown here is derived from an EMBL/GenBank/DDBJ whole genome shotgun (WGS) entry which is preliminary data.</text>
</comment>
<dbReference type="PANTHER" id="PTHR35037">
    <property type="entry name" value="C-TERMINAL REGION OF AIDA-LIKE PROTEIN"/>
    <property type="match status" value="1"/>
</dbReference>
<evidence type="ECO:0000256" key="1">
    <source>
        <dbReference type="ARBA" id="ARBA00022729"/>
    </source>
</evidence>
<keyword evidence="2" id="KW-0843">Virulence</keyword>
<dbReference type="InterPro" id="IPR011050">
    <property type="entry name" value="Pectin_lyase_fold/virulence"/>
</dbReference>
<keyword evidence="5" id="KW-1185">Reference proteome</keyword>
<dbReference type="InterPro" id="IPR012332">
    <property type="entry name" value="Autotransporter_pectin_lyase_C"/>
</dbReference>
<dbReference type="EMBL" id="JAEVLS010000002">
    <property type="protein sequence ID" value="MBM0104942.1"/>
    <property type="molecule type" value="Genomic_DNA"/>
</dbReference>
<dbReference type="InterPro" id="IPR013425">
    <property type="entry name" value="Autotrns_rpt"/>
</dbReference>
<dbReference type="InterPro" id="IPR036709">
    <property type="entry name" value="Autotransporte_beta_dom_sf"/>
</dbReference>
<dbReference type="Gene3D" id="2.40.128.130">
    <property type="entry name" value="Autotransporter beta-domain"/>
    <property type="match status" value="1"/>
</dbReference>
<dbReference type="SUPFAM" id="SSF103515">
    <property type="entry name" value="Autotransporter"/>
    <property type="match status" value="1"/>
</dbReference>
<dbReference type="InterPro" id="IPR043990">
    <property type="entry name" value="AC_1"/>
</dbReference>
<gene>
    <name evidence="4" type="ORF">JM946_09285</name>
</gene>
<dbReference type="Pfam" id="PF12951">
    <property type="entry name" value="PATR"/>
    <property type="match status" value="7"/>
</dbReference>
<evidence type="ECO:0000313" key="5">
    <source>
        <dbReference type="Proteomes" id="UP000661077"/>
    </source>
</evidence>
<name>A0ABS1WVF8_9GAMM</name>
<sequence>MNCIFRVVWSEAQRAWIVASELATRRKGRCTEKRSAGSVAIFDRNAVERPTPALMRPLRLGVLIALGTFNAPARAADLYWDVNGSTVGLGGTGVWDLSSLFWGTNSDGTTLPYSAWNNPALDNAFFSGTAGTVTLGVPITAHNLRFQVSSYSVTGGTLTLAGAAPTIYMAHNTTLSSTLAGTSGVTFNGQGSTSNYLWLAGTNTITGGITLTNGAYLVVTGSNALNGANNIVTVNPGTILRIDHNNAFGGDTAASRLLLSGGQLRLLAGRTLAHDLTLTGGTSTIYEEGSGIGTWNGTAVLTASSTLNLGAESTLRVTGNLSDTGANVLSLNGFGGARLSGDLSFSGNFTLSGGATWFDGGTHTYTGETILTGGQLVLNSATTRSQFTNFRFDGTTANLPLIYGTAAVPNITLPLGSADGQISWSGTGGFWALGAGQAGGGSDVTVNLGGASAPLTWGVGGFVPDGQWLILGTNEASSNARQIDFQNPIDLNGAVRTVRVDNGNITDHALLSGQLTGTGGLLITSDGALEMTHTGNNYSGATIVGNGVSGSFGNLILSAPGSLSPNSNLQINGAGSGNLVQHGGYVLLNDTSGSFTRAVGTGAGQVQWTASGGFGAIGAPQTVDLGGAGATLTWGSGGFVPTGHALRFGGNWANSTINWQNGIDLGAADRVINANEGQGAGHVSTSDLEVNLNGVIQGTGGLILNGAGDVALNALNTYEGTTWIGGTSVSGDGDTKWVWANTLANTGTASSLGAGSTVVFGSHAGGLIYTGGTTSTNRTLALHRTNSALHYLFNRGSGALTWSGNITTTGSGLNTLRLGGTYTTSDADGDGIADAPNVISGIISNGTGVTEIQGSTGGNCSAGGSVWRLTGANTFTGNVNPLGCVIEVTTIGNAGAASAVGAGTLIADFVGGNGTLRYIGAGDTSDRSFWAWGDSRLESSGAGALNLTNTAIVVSQNAGFTFTLGGTNTGDNRLAATLVDGPTPAEFASSWFRLVKQGPGLWALVTDNNARANAYSGMTRIFGGALRLDNAGAITGGLGVTSSHGATGSSQRSSVIRFEGAADGSGGVLGLTAASGGFFRGLTTIGGEALQSNNGTTVGADPDGAGPLPAYGIEALDDDIYVHGVRWVGSGGFAAWDGTQTVDLFGDAREVTWGTGGFVPAGHHLMFGYVTADGTVDFRNGINLGAAVRNVLVNDGLAERDAIMSGVLRSTSAAGGLTKLGAGTLTLTANNTYTGSTTISAGTLEVGNGGTTGTLGNGAQADVAGGATLVANRSNAYTLTQNVNGDGTLVQRGSGTTTMTGNSNIDHVVIEHGRLVTPGSLSVDDITFSNDGGAALQVSGTLQTAAAGATLLTGGTGADTVQINTGASLRANGSLGDGNDTLDVAGTLDTGAGTLDLGIGNDTFVVHDSTNVIGTVIGGAGVDTLNTDIATTANLQVVQTFETLTKTGIGTLNVNGPGTSDFSTINVNAGTLNVAVGADISAAPAGTLAATVATGATLNVNGAFGCGTGSDSLTIAGNVTGNGTIDQCGGDDLLRLRDGANLSGYAGVLDGGAHTVGVGDTVELDITTSLDFAQGTVSNYENLLKSNVGIATLSGAHGYDSTTISGGTLNVNGSLTTPTIAFTNVTGTTALTIEGTVQASGPTQTLISGSTGNNSVTVAAGGTLLATGDLGAGDDTLDLAGTLNTGGGVFMLADGDDQFVIHDGTNLIGTVDGGTGFDSLNANIAGVAEFGAVSTFEQLIKSGVGTLNINGPAPSDFVSVDVQAGTLNIAPAGSLNGMQSAAVASGATLVVDGSLTFTSGADLFTVAGEVSGLSTIDMLDGADTLTIRDGADLSGLATSISGGTGTDTLTADIAGSANLGGAIDFETLIKTNVGTFNILGPAASQFDTVLVQGGTLHVGAGAVVDPQTTVVDAGATMTVDGTYTGTIDDDTFTVSGTVNGIGTIDLLAGDDVLTINDGGDISGLTHPIDGGAHTPAGDSVVLNFTSGGTLAGGDVINFENLVKQGAGTATLTAAHAYSGGSAVQGGALTVSGVLQTPTVSLADNTALNVNGSVEASGGSMTTINGSAGANAIAVGVDGTLLATGDLGDGVDTLDVFGTLDAGAGTFLLGDGNDNFIVHDATVVIGTVDGGAGFDTRTYDIDTTANVGALVNFEGVTKAGTGVLNIMGPAATSLGAVDVLGGTLNIAAAGSVVALLGGTLDTLVGAGATLHVDGSYGCGNGNDTMRVSGTVSGSGVVDLCGGEDTLTLSDGAVLATTISGGAHGSGDTVALDISSTYNFDDSATIDFENLVKQNIGNATLIGTQNWSQVDIAGGTLTVSDVLETPVVTLADDTTLTVSGTLHASGAGYAIISGSAGVNTVTVSAGATLRASGDLGDGADMLDVAGSLDTNGGVFSLGAGDDTFMVHDGTAVLGTVDGGLGNDLLNVEVGAGNTVPLASMLGFESLGKSGLGTLQITGPSTFIDVDVTAGLLQVSAGGSVAAQNTTVAAGSILQVTGSYTGTAGNDTMVVAGTVTGGGTIDLADGSDTFTIQQGADLSGLSAPVNGGAGIDAFIADIAGDATLGGAINFETLTKTNSGTLHVDGPASSAFSIVNVNGGTLDIGLAGSMSGVATTTIDSGATLHVDGSYGGSSGNDTFVLSGTLAGAGPIDLGDGDDVLTINTGATIGFTGVFDAGAATADRFVLSGTGSDDLDASLLGTAFQNFDGFHKEGVGTWRLTGTSDRDWTVSEGTLIGDSASFGGDIANAATVIFDQTVDGTYGGVVSGSGTLIKQSAGTLIVSGIHTFTGSTQVAAGTLQVDGTLPGTTTVASGAILSGIGSVANVMTVPGGFVAPGNAATPFGTLTLAGDYAGTGTIRIDTQLDDANSATSRLVVRGSTSGANSTVLINRIGGDGAQTAGDGIAIIEVGGASPADSFRLARPVQAGAYEYLLYQGGVSDANDWFLRSQLTDPQLPDEEPLPAYRPSVAGYVLGPQANLEYGFTALGNLRARVGDQGRVTEAKRERATDDVWMRVHADEIDAVGSRFQALDLSIQTLQFGTDIYTYEVGQTAAHVGVMASVGESRATFFDAARSIAGLTTRAGIVETDAQGAGVYWTGYGKRGGYFDVAMQLLYNRNRYRDAYLGTGNQSGWSGTVSAEIGAPFPLGATHWRMEPQLQLAYQRLELDDFRDEVATISEVKDDGLRARAGVQVFRVPTSWFGMNEASPYVGLGAQRDFADAPSATIGSTTIREELPDTTADVSVGFTGSIQPGVALHLDVRYQQSTEGEKDGVRANFGFRMSF</sequence>
<dbReference type="SMART" id="SM00869">
    <property type="entry name" value="Autotransporter"/>
    <property type="match status" value="1"/>
</dbReference>
<dbReference type="Pfam" id="PF13018">
    <property type="entry name" value="ESPR"/>
    <property type="match status" value="1"/>
</dbReference>
<dbReference type="InterPro" id="IPR024973">
    <property type="entry name" value="ESPR"/>
</dbReference>
<dbReference type="Pfam" id="PF18883">
    <property type="entry name" value="AC_1"/>
    <property type="match status" value="1"/>
</dbReference>
<dbReference type="Proteomes" id="UP000661077">
    <property type="component" value="Unassembled WGS sequence"/>
</dbReference>
<dbReference type="Gene3D" id="2.160.20.20">
    <property type="match status" value="1"/>
</dbReference>
<feature type="domain" description="Autotransporter" evidence="3">
    <location>
        <begin position="2999"/>
        <end position="3277"/>
    </location>
</feature>
<dbReference type="SUPFAM" id="SSF51126">
    <property type="entry name" value="Pectin lyase-like"/>
    <property type="match status" value="3"/>
</dbReference>
<dbReference type="NCBIfam" id="TIGR01414">
    <property type="entry name" value="autotrans_barl"/>
    <property type="match status" value="1"/>
</dbReference>
<dbReference type="PROSITE" id="PS51208">
    <property type="entry name" value="AUTOTRANSPORTER"/>
    <property type="match status" value="1"/>
</dbReference>
<keyword evidence="1" id="KW-0732">Signal</keyword>
<proteinExistence type="predicted"/>
<evidence type="ECO:0000256" key="2">
    <source>
        <dbReference type="ARBA" id="ARBA00023026"/>
    </source>
</evidence>
<dbReference type="InterPro" id="IPR005546">
    <property type="entry name" value="Autotransporte_beta"/>
</dbReference>
<dbReference type="InterPro" id="IPR051551">
    <property type="entry name" value="Autotransporter_adhesion"/>
</dbReference>
<dbReference type="InterPro" id="IPR006315">
    <property type="entry name" value="OM_autotransptr_brl_dom"/>
</dbReference>
<dbReference type="NCBIfam" id="TIGR02601">
    <property type="entry name" value="autotrns_rpt"/>
    <property type="match status" value="3"/>
</dbReference>
<reference evidence="4 5" key="1">
    <citation type="journal article" date="2021" name="Int. J. Syst. Evol. Microbiol.">
        <title>Steroidobacter gossypii sp. nov., isolated from soil of cotton cropping field.</title>
        <authorList>
            <person name="Huang R."/>
            <person name="Yang S."/>
            <person name="Zhen C."/>
            <person name="Liu W."/>
        </authorList>
    </citation>
    <scope>NUCLEOTIDE SEQUENCE [LARGE SCALE GENOMIC DNA]</scope>
    <source>
        <strain evidence="4 5">S1-65</strain>
    </source>
</reference>
<protein>
    <submittedName>
        <fullName evidence="4">Autotransporter outer membrane beta-barrel domain-containing protein</fullName>
    </submittedName>
</protein>